<evidence type="ECO:0000256" key="4">
    <source>
        <dbReference type="ARBA" id="ARBA00023136"/>
    </source>
</evidence>
<feature type="transmembrane region" description="Helical" evidence="5">
    <location>
        <begin position="147"/>
        <end position="166"/>
    </location>
</feature>
<evidence type="ECO:0000256" key="2">
    <source>
        <dbReference type="ARBA" id="ARBA00022692"/>
    </source>
</evidence>
<evidence type="ECO:0008006" key="8">
    <source>
        <dbReference type="Google" id="ProtNLM"/>
    </source>
</evidence>
<gene>
    <name evidence="6" type="ORF">IWW39_004163</name>
</gene>
<feature type="transmembrane region" description="Helical" evidence="5">
    <location>
        <begin position="476"/>
        <end position="496"/>
    </location>
</feature>
<evidence type="ECO:0000256" key="1">
    <source>
        <dbReference type="ARBA" id="ARBA00004141"/>
    </source>
</evidence>
<protein>
    <recommendedName>
        <fullName evidence="8">MFS general substrate transporter</fullName>
    </recommendedName>
</protein>
<evidence type="ECO:0000256" key="3">
    <source>
        <dbReference type="ARBA" id="ARBA00022989"/>
    </source>
</evidence>
<accession>A0A9W8GDH1</accession>
<dbReference type="OrthoDB" id="410267at2759"/>
<feature type="transmembrane region" description="Helical" evidence="5">
    <location>
        <begin position="339"/>
        <end position="358"/>
    </location>
</feature>
<feature type="transmembrane region" description="Helical" evidence="5">
    <location>
        <begin position="77"/>
        <end position="96"/>
    </location>
</feature>
<dbReference type="SUPFAM" id="SSF103473">
    <property type="entry name" value="MFS general substrate transporter"/>
    <property type="match status" value="1"/>
</dbReference>
<dbReference type="GO" id="GO:0022857">
    <property type="term" value="F:transmembrane transporter activity"/>
    <property type="evidence" value="ECO:0007669"/>
    <property type="project" value="InterPro"/>
</dbReference>
<evidence type="ECO:0000313" key="7">
    <source>
        <dbReference type="Proteomes" id="UP001151516"/>
    </source>
</evidence>
<feature type="transmembrane region" description="Helical" evidence="5">
    <location>
        <begin position="178"/>
        <end position="201"/>
    </location>
</feature>
<proteinExistence type="predicted"/>
<dbReference type="Proteomes" id="UP001151516">
    <property type="component" value="Unassembled WGS sequence"/>
</dbReference>
<dbReference type="PANTHER" id="PTHR21576">
    <property type="entry name" value="UNCHARACTERIZED NODULIN-LIKE PROTEIN"/>
    <property type="match status" value="1"/>
</dbReference>
<feature type="transmembrane region" description="Helical" evidence="5">
    <location>
        <begin position="417"/>
        <end position="437"/>
    </location>
</feature>
<comment type="caution">
    <text evidence="6">The sequence shown here is derived from an EMBL/GenBank/DDBJ whole genome shotgun (WGS) entry which is preliminary data.</text>
</comment>
<feature type="transmembrane region" description="Helical" evidence="5">
    <location>
        <begin position="12"/>
        <end position="32"/>
    </location>
</feature>
<keyword evidence="7" id="KW-1185">Reference proteome</keyword>
<dbReference type="GO" id="GO:0016020">
    <property type="term" value="C:membrane"/>
    <property type="evidence" value="ECO:0007669"/>
    <property type="project" value="UniProtKB-SubCell"/>
</dbReference>
<keyword evidence="3 5" id="KW-1133">Transmembrane helix</keyword>
<keyword evidence="2 5" id="KW-0812">Transmembrane</keyword>
<dbReference type="PANTHER" id="PTHR21576:SF158">
    <property type="entry name" value="RIBOSOMAL RNA-PROCESSING PROTEIN 12-LIKE CONSERVED DOMAIN-CONTAINING PROTEIN"/>
    <property type="match status" value="1"/>
</dbReference>
<dbReference type="AlphaFoldDB" id="A0A9W8GDH1"/>
<sequence>MEPRESYTGTLSYIAICLSMLCGGTTSLFATYGSSFSEVLGFTQYETNLVASLGDYAHYMSAPLFGYLSTRIGPTRVIQSAAVLMFCGYMGLSYSFKHFDTAYEHAHHYVATMAMLFALVGVGSKAAYMSSMATTARNFKHSRHSGIALGIPNSLYGLSTFVFSSLKARWFESDQTPYRYLAFMAFVSLAAHLLASKYVVLRETQAAPRKRATSLAIKTNAPLSPAVATSGSVMSPLHESFEMAETRKRRMTVSVANEAGHADGDVAANSTLPALPVDSTAIDSRSATHADQPYNGHGSGADTPPLSAATMSPLSVAVAANPAQPREESALARLSRDPIAWALLMGIICLSGPGLAFVNNCGSMVRAMSHNTSLTEEQIGQYKDKIVATQSFFSFFARLVVGYLSDLWRTRLRLPRSGLLVIAGLLMVYAQNTAARVSRLEDMYPLAVLIGTAMGSTFTLAPTITAETWGAENFGLCWGVITLGPAVGGHICNLIFGSSWDQGLFNIISRLGKDAPQDRMQCTNECFIPAFRTTAKISYFSVFFFTVVLCLPQATAVWKRRWQKQTK</sequence>
<feature type="transmembrane region" description="Helical" evidence="5">
    <location>
        <begin position="386"/>
        <end position="405"/>
    </location>
</feature>
<feature type="transmembrane region" description="Helical" evidence="5">
    <location>
        <begin position="537"/>
        <end position="558"/>
    </location>
</feature>
<organism evidence="6 7">
    <name type="scientific">Coemansia spiralis</name>
    <dbReference type="NCBI Taxonomy" id="417178"/>
    <lineage>
        <taxon>Eukaryota</taxon>
        <taxon>Fungi</taxon>
        <taxon>Fungi incertae sedis</taxon>
        <taxon>Zoopagomycota</taxon>
        <taxon>Kickxellomycotina</taxon>
        <taxon>Kickxellomycetes</taxon>
        <taxon>Kickxellales</taxon>
        <taxon>Kickxellaceae</taxon>
        <taxon>Coemansia</taxon>
    </lineage>
</organism>
<dbReference type="Pfam" id="PF07690">
    <property type="entry name" value="MFS_1"/>
    <property type="match status" value="1"/>
</dbReference>
<keyword evidence="4 5" id="KW-0472">Membrane</keyword>
<dbReference type="InterPro" id="IPR036259">
    <property type="entry name" value="MFS_trans_sf"/>
</dbReference>
<comment type="subcellular location">
    <subcellularLocation>
        <location evidence="1">Membrane</location>
        <topology evidence="1">Multi-pass membrane protein</topology>
    </subcellularLocation>
</comment>
<evidence type="ECO:0000256" key="5">
    <source>
        <dbReference type="SAM" id="Phobius"/>
    </source>
</evidence>
<feature type="transmembrane region" description="Helical" evidence="5">
    <location>
        <begin position="443"/>
        <end position="464"/>
    </location>
</feature>
<dbReference type="InterPro" id="IPR011701">
    <property type="entry name" value="MFS"/>
</dbReference>
<reference evidence="6" key="1">
    <citation type="submission" date="2022-07" db="EMBL/GenBank/DDBJ databases">
        <title>Phylogenomic reconstructions and comparative analyses of Kickxellomycotina fungi.</title>
        <authorList>
            <person name="Reynolds N.K."/>
            <person name="Stajich J.E."/>
            <person name="Barry K."/>
            <person name="Grigoriev I.V."/>
            <person name="Crous P."/>
            <person name="Smith M.E."/>
        </authorList>
    </citation>
    <scope>NUCLEOTIDE SEQUENCE</scope>
    <source>
        <strain evidence="6">CBS 109367</strain>
    </source>
</reference>
<evidence type="ECO:0000313" key="6">
    <source>
        <dbReference type="EMBL" id="KAJ2685614.1"/>
    </source>
</evidence>
<name>A0A9W8GDH1_9FUNG</name>
<dbReference type="Gene3D" id="1.20.1250.20">
    <property type="entry name" value="MFS general substrate transporter like domains"/>
    <property type="match status" value="2"/>
</dbReference>
<feature type="transmembrane region" description="Helical" evidence="5">
    <location>
        <begin position="108"/>
        <end position="127"/>
    </location>
</feature>
<dbReference type="EMBL" id="JANBTX010000143">
    <property type="protein sequence ID" value="KAJ2685614.1"/>
    <property type="molecule type" value="Genomic_DNA"/>
</dbReference>